<sequence>MVPGSSSERHVFSAFVDDSTVFLHEARQLPRVIDLVATFGKLSGLTVQPSKSQVIFLNTAVSVTSYEGIPVLQSGATTRYLGHQVGTGDLADANWAVRIRTVQRWLATATRLATSVTFRAQILNVIRLPGILFTAAVFDTPAWADRELRNLQKQFLWRHSLSTELSRHKVNPGLLYTPQAAGGIGLISIPVAVKAQRIKHALLWLTQRSDRYAVAWKYWAFQGSLSQGEPIITPRDPGPSQHTKHHIPWTELRVELGTWLRPQPLDLSVLMDHHATQMPLLIAQTLGWRDGDRLTISLNAPLPPPPCPFPAETRRFWPTFQWADNPWIRDGTGNKLTQRKYDRIRSCALADL</sequence>
<evidence type="ECO:0000313" key="1">
    <source>
        <dbReference type="EMBL" id="CAK7925689.1"/>
    </source>
</evidence>
<evidence type="ECO:0000313" key="2">
    <source>
        <dbReference type="Proteomes" id="UP001162060"/>
    </source>
</evidence>
<dbReference type="EMBL" id="CAKLBY020000087">
    <property type="protein sequence ID" value="CAK7925689.1"/>
    <property type="molecule type" value="Genomic_DNA"/>
</dbReference>
<gene>
    <name evidence="1" type="ORF">PM001_LOCUS10839</name>
</gene>
<evidence type="ECO:0008006" key="3">
    <source>
        <dbReference type="Google" id="ProtNLM"/>
    </source>
</evidence>
<protein>
    <recommendedName>
        <fullName evidence="3">Reverse transcriptase domain-containing protein</fullName>
    </recommendedName>
</protein>
<dbReference type="AlphaFoldDB" id="A0AAV1TTK5"/>
<reference evidence="1" key="1">
    <citation type="submission" date="2024-01" db="EMBL/GenBank/DDBJ databases">
        <authorList>
            <person name="Webb A."/>
        </authorList>
    </citation>
    <scope>NUCLEOTIDE SEQUENCE</scope>
    <source>
        <strain evidence="1">Pm1</strain>
    </source>
</reference>
<proteinExistence type="predicted"/>
<comment type="caution">
    <text evidence="1">The sequence shown here is derived from an EMBL/GenBank/DDBJ whole genome shotgun (WGS) entry which is preliminary data.</text>
</comment>
<organism evidence="1 2">
    <name type="scientific">Peronospora matthiolae</name>
    <dbReference type="NCBI Taxonomy" id="2874970"/>
    <lineage>
        <taxon>Eukaryota</taxon>
        <taxon>Sar</taxon>
        <taxon>Stramenopiles</taxon>
        <taxon>Oomycota</taxon>
        <taxon>Peronosporomycetes</taxon>
        <taxon>Peronosporales</taxon>
        <taxon>Peronosporaceae</taxon>
        <taxon>Peronospora</taxon>
    </lineage>
</organism>
<accession>A0AAV1TTK5</accession>
<dbReference type="Proteomes" id="UP001162060">
    <property type="component" value="Unassembled WGS sequence"/>
</dbReference>
<name>A0AAV1TTK5_9STRA</name>